<feature type="region of interest" description="Disordered" evidence="1">
    <location>
        <begin position="47"/>
        <end position="132"/>
    </location>
</feature>
<gene>
    <name evidence="2" type="ORF">GBA65_11690</name>
</gene>
<feature type="compositionally biased region" description="Basic and acidic residues" evidence="1">
    <location>
        <begin position="122"/>
        <end position="132"/>
    </location>
</feature>
<proteinExistence type="predicted"/>
<dbReference type="EMBL" id="CP045121">
    <property type="protein sequence ID" value="QIN79074.1"/>
    <property type="molecule type" value="Genomic_DNA"/>
</dbReference>
<keyword evidence="3" id="KW-1185">Reference proteome</keyword>
<protein>
    <submittedName>
        <fullName evidence="2">Uncharacterized protein</fullName>
    </submittedName>
</protein>
<dbReference type="KEGG" id="rmar:GBA65_11690"/>
<dbReference type="Proteomes" id="UP000502706">
    <property type="component" value="Chromosome"/>
</dbReference>
<name>A0A6G8PXV9_9ACTN</name>
<evidence type="ECO:0000256" key="1">
    <source>
        <dbReference type="SAM" id="MobiDB-lite"/>
    </source>
</evidence>
<evidence type="ECO:0000313" key="3">
    <source>
        <dbReference type="Proteomes" id="UP000502706"/>
    </source>
</evidence>
<accession>A0A6G8PXV9</accession>
<sequence>MIRNNLTITLAVVALIALGGLSARLTVALIDDGEGFLGLGSAYAQEDSLGTTGSTDFDRTTSQDDTSGTTQYETTQYENTSSGGTTQYETTQYDTTPLMQSGGPEDGPVPPLPSGGCPDEFPVDKDGACFAR</sequence>
<feature type="compositionally biased region" description="Low complexity" evidence="1">
    <location>
        <begin position="63"/>
        <end position="96"/>
    </location>
</feature>
<dbReference type="AlphaFoldDB" id="A0A6G8PXV9"/>
<reference evidence="2 3" key="1">
    <citation type="submission" date="2019-10" db="EMBL/GenBank/DDBJ databases">
        <title>Rubrobacter sp nov SCSIO 52915 isolated from a deep-sea sediment in the South China Sea.</title>
        <authorList>
            <person name="Chen R.W."/>
        </authorList>
    </citation>
    <scope>NUCLEOTIDE SEQUENCE [LARGE SCALE GENOMIC DNA]</scope>
    <source>
        <strain evidence="2 3">SCSIO 52915</strain>
    </source>
</reference>
<organism evidence="2 3">
    <name type="scientific">Rubrobacter marinus</name>
    <dbReference type="NCBI Taxonomy" id="2653852"/>
    <lineage>
        <taxon>Bacteria</taxon>
        <taxon>Bacillati</taxon>
        <taxon>Actinomycetota</taxon>
        <taxon>Rubrobacteria</taxon>
        <taxon>Rubrobacterales</taxon>
        <taxon>Rubrobacteraceae</taxon>
        <taxon>Rubrobacter</taxon>
    </lineage>
</organism>
<evidence type="ECO:0000313" key="2">
    <source>
        <dbReference type="EMBL" id="QIN79074.1"/>
    </source>
</evidence>
<dbReference type="RefSeq" id="WP_166396734.1">
    <property type="nucleotide sequence ID" value="NZ_CP045121.1"/>
</dbReference>